<dbReference type="Proteomes" id="UP000254893">
    <property type="component" value="Unassembled WGS sequence"/>
</dbReference>
<dbReference type="AlphaFoldDB" id="A0A380BVS4"/>
<gene>
    <name evidence="2" type="ORF">NCTC11388_01841</name>
</gene>
<sequence>MKHVFFTLLAILFLGGVAEAQILNPVKWTYAAKKINDKEAVLYMKAQIDKGWHIYSLNMAEGGPVKTKFTFKPGKEYGLIGKTLEPKSIAKFEDTFKMTVNYFEKEVIFQQKIKLNTKSPVVQGTVEFMVCDDKQCLPPEEIEFKIAIK</sequence>
<dbReference type="Gene3D" id="2.60.40.1250">
    <property type="entry name" value="Thiol:disulfide interchange protein DsbD, N-terminal domain"/>
    <property type="match status" value="1"/>
</dbReference>
<feature type="domain" description="Thiol:disulfide interchange protein DsbD N-terminal" evidence="1">
    <location>
        <begin position="34"/>
        <end position="145"/>
    </location>
</feature>
<reference evidence="2 3" key="1">
    <citation type="submission" date="2018-06" db="EMBL/GenBank/DDBJ databases">
        <authorList>
            <consortium name="Pathogen Informatics"/>
            <person name="Doyle S."/>
        </authorList>
    </citation>
    <scope>NUCLEOTIDE SEQUENCE [LARGE SCALE GENOMIC DNA]</scope>
    <source>
        <strain evidence="2 3">NCTC11388</strain>
    </source>
</reference>
<dbReference type="InterPro" id="IPR028250">
    <property type="entry name" value="DsbDN"/>
</dbReference>
<protein>
    <submittedName>
        <fullName evidence="2">Thiol:disulfide interchange protein</fullName>
    </submittedName>
</protein>
<evidence type="ECO:0000259" key="1">
    <source>
        <dbReference type="Pfam" id="PF11412"/>
    </source>
</evidence>
<dbReference type="RefSeq" id="WP_115169892.1">
    <property type="nucleotide sequence ID" value="NZ_UGYW01000002.1"/>
</dbReference>
<name>A0A380BVS4_SPHSI</name>
<evidence type="ECO:0000313" key="3">
    <source>
        <dbReference type="Proteomes" id="UP000254893"/>
    </source>
</evidence>
<dbReference type="EMBL" id="UGYW01000002">
    <property type="protein sequence ID" value="SUJ07886.1"/>
    <property type="molecule type" value="Genomic_DNA"/>
</dbReference>
<dbReference type="InterPro" id="IPR036929">
    <property type="entry name" value="DsbDN_sf"/>
</dbReference>
<dbReference type="Pfam" id="PF11412">
    <property type="entry name" value="DsbD_N"/>
    <property type="match status" value="1"/>
</dbReference>
<organism evidence="2 3">
    <name type="scientific">Sphingobacterium spiritivorum</name>
    <name type="common">Flavobacterium spiritivorum</name>
    <dbReference type="NCBI Taxonomy" id="258"/>
    <lineage>
        <taxon>Bacteria</taxon>
        <taxon>Pseudomonadati</taxon>
        <taxon>Bacteroidota</taxon>
        <taxon>Sphingobacteriia</taxon>
        <taxon>Sphingobacteriales</taxon>
        <taxon>Sphingobacteriaceae</taxon>
        <taxon>Sphingobacterium</taxon>
    </lineage>
</organism>
<accession>A0A380BVS4</accession>
<proteinExistence type="predicted"/>
<evidence type="ECO:0000313" key="2">
    <source>
        <dbReference type="EMBL" id="SUJ07886.1"/>
    </source>
</evidence>